<name>A0A897MSC3_9EURY</name>
<gene>
    <name evidence="2" type="ORF">AArcS_1990</name>
</gene>
<dbReference type="CDD" id="cd07820">
    <property type="entry name" value="SRPBCC_3"/>
    <property type="match status" value="1"/>
</dbReference>
<dbReference type="Gene3D" id="3.30.530.20">
    <property type="match status" value="1"/>
</dbReference>
<protein>
    <submittedName>
        <fullName evidence="2">Lipid binding protein</fullName>
    </submittedName>
</protein>
<keyword evidence="3" id="KW-1185">Reference proteome</keyword>
<organism evidence="2 3">
    <name type="scientific">Natranaeroarchaeum sulfidigenes</name>
    <dbReference type="NCBI Taxonomy" id="2784880"/>
    <lineage>
        <taxon>Archaea</taxon>
        <taxon>Methanobacteriati</taxon>
        <taxon>Methanobacteriota</taxon>
        <taxon>Stenosarchaea group</taxon>
        <taxon>Halobacteria</taxon>
        <taxon>Halobacteriales</taxon>
        <taxon>Natronoarchaeaceae</taxon>
        <taxon>Natranaeroarchaeum</taxon>
    </lineage>
</organism>
<sequence length="169" mass="19122">MGMAEYRRATRIHAPLEDVWEFHSTEQGLEALTPDWMGLEVESVIGPDGEPDPTVLEAGSKLQMSVRPFGVGPRQSWTSVITEREERDGVAWFTDVMEDGPFSAWEHTHSFYADGETTLLRDRVEYELPFGALGRAVAPLSGIGFAPMFRKRHQVTTELLESGSWRRQR</sequence>
<dbReference type="EMBL" id="CP064786">
    <property type="protein sequence ID" value="QSG03191.1"/>
    <property type="molecule type" value="Genomic_DNA"/>
</dbReference>
<proteinExistence type="predicted"/>
<dbReference type="Proteomes" id="UP000663586">
    <property type="component" value="Chromosome"/>
</dbReference>
<dbReference type="AlphaFoldDB" id="A0A897MSC3"/>
<evidence type="ECO:0000313" key="2">
    <source>
        <dbReference type="EMBL" id="QSG03191.1"/>
    </source>
</evidence>
<feature type="domain" description="Coenzyme Q-binding protein COQ10 START" evidence="1">
    <location>
        <begin position="12"/>
        <end position="132"/>
    </location>
</feature>
<dbReference type="KEGG" id="hara:AArcS_1990"/>
<evidence type="ECO:0000313" key="3">
    <source>
        <dbReference type="Proteomes" id="UP000663586"/>
    </source>
</evidence>
<dbReference type="Pfam" id="PF03364">
    <property type="entry name" value="Polyketide_cyc"/>
    <property type="match status" value="1"/>
</dbReference>
<dbReference type="InterPro" id="IPR005031">
    <property type="entry name" value="COQ10_START"/>
</dbReference>
<reference evidence="2" key="1">
    <citation type="submission" date="2020-11" db="EMBL/GenBank/DDBJ databases">
        <title>Carbohydrate-dependent, anaerobic sulfur respiration: A novel catabolism in halophilic archaea.</title>
        <authorList>
            <person name="Sorokin D.Y."/>
            <person name="Messina E."/>
            <person name="Smedile F."/>
            <person name="La Cono V."/>
            <person name="Hallsworth J.E."/>
            <person name="Yakimov M.M."/>
        </authorList>
    </citation>
    <scope>NUCLEOTIDE SEQUENCE</scope>
    <source>
        <strain evidence="2">AArc-S</strain>
    </source>
</reference>
<evidence type="ECO:0000259" key="1">
    <source>
        <dbReference type="Pfam" id="PF03364"/>
    </source>
</evidence>
<accession>A0A897MSC3</accession>
<dbReference type="SUPFAM" id="SSF55961">
    <property type="entry name" value="Bet v1-like"/>
    <property type="match status" value="1"/>
</dbReference>
<dbReference type="InterPro" id="IPR023393">
    <property type="entry name" value="START-like_dom_sf"/>
</dbReference>